<reference evidence="2" key="2">
    <citation type="submission" date="2020-10" db="UniProtKB">
        <authorList>
            <consortium name="WormBaseParasite"/>
        </authorList>
    </citation>
    <scope>IDENTIFICATION</scope>
</reference>
<organism evidence="1 2">
    <name type="scientific">Panagrellus redivivus</name>
    <name type="common">Microworm</name>
    <dbReference type="NCBI Taxonomy" id="6233"/>
    <lineage>
        <taxon>Eukaryota</taxon>
        <taxon>Metazoa</taxon>
        <taxon>Ecdysozoa</taxon>
        <taxon>Nematoda</taxon>
        <taxon>Chromadorea</taxon>
        <taxon>Rhabditida</taxon>
        <taxon>Tylenchina</taxon>
        <taxon>Panagrolaimomorpha</taxon>
        <taxon>Panagrolaimoidea</taxon>
        <taxon>Panagrolaimidae</taxon>
        <taxon>Panagrellus</taxon>
    </lineage>
</organism>
<dbReference type="AlphaFoldDB" id="A0A7E4ZZ01"/>
<name>A0A7E4ZZ01_PANRE</name>
<accession>A0A7E4ZZ01</accession>
<protein>
    <submittedName>
        <fullName evidence="2">DUF4806 domain-containing protein</fullName>
    </submittedName>
</protein>
<proteinExistence type="predicted"/>
<reference evidence="1" key="1">
    <citation type="journal article" date="2013" name="Genetics">
        <title>The draft genome and transcriptome of Panagrellus redivivus are shaped by the harsh demands of a free-living lifestyle.</title>
        <authorList>
            <person name="Srinivasan J."/>
            <person name="Dillman A.R."/>
            <person name="Macchietto M.G."/>
            <person name="Heikkinen L."/>
            <person name="Lakso M."/>
            <person name="Fracchia K.M."/>
            <person name="Antoshechkin I."/>
            <person name="Mortazavi A."/>
            <person name="Wong G."/>
            <person name="Sternberg P.W."/>
        </authorList>
    </citation>
    <scope>NUCLEOTIDE SEQUENCE [LARGE SCALE GENOMIC DNA]</scope>
    <source>
        <strain evidence="1">MT8872</strain>
    </source>
</reference>
<evidence type="ECO:0000313" key="2">
    <source>
        <dbReference type="WBParaSite" id="Pan_g4508.t1"/>
    </source>
</evidence>
<dbReference type="WBParaSite" id="Pan_g4508.t1">
    <property type="protein sequence ID" value="Pan_g4508.t1"/>
    <property type="gene ID" value="Pan_g4508"/>
</dbReference>
<sequence>MKADYLKDYGAFQERIDAMNERVQAMEKKKRIVPYKRRSRNEIGLLEVVLDDPDDPQPLEFYFNKTKKLNEYIRKNRKPFSSITHKYGIDIESQLSFLADFIRKNLNDPSKCGYVVAIQFVSIDEFHNSFLPTNKHLTSTRKGRNSKKDVFHTSFQSLFKVGVDKTLLPKVSLKRVVTHELDAADIVSPVGNGNGDSGNVTID</sequence>
<keyword evidence="1" id="KW-1185">Reference proteome</keyword>
<dbReference type="Proteomes" id="UP000492821">
    <property type="component" value="Unassembled WGS sequence"/>
</dbReference>
<evidence type="ECO:0000313" key="1">
    <source>
        <dbReference type="Proteomes" id="UP000492821"/>
    </source>
</evidence>